<keyword evidence="1" id="KW-0614">Plasmid</keyword>
<organism evidence="1">
    <name type="scientific">Bacillus thuringiensis subsp. israelensis</name>
    <dbReference type="NCBI Taxonomy" id="1430"/>
    <lineage>
        <taxon>Bacteria</taxon>
        <taxon>Bacillati</taxon>
        <taxon>Bacillota</taxon>
        <taxon>Bacilli</taxon>
        <taxon>Bacillales</taxon>
        <taxon>Bacillaceae</taxon>
        <taxon>Bacillus</taxon>
        <taxon>Bacillus cereus group</taxon>
    </lineage>
</organism>
<geneLocation type="plasmid" evidence="1">
    <name>pAM65-52-3-235K</name>
</geneLocation>
<dbReference type="AlphaFoldDB" id="A0A160LJY1"/>
<reference evidence="1" key="1">
    <citation type="journal article" date="2017" name="Res. Microbiol.">
        <title>Comparative genomics of extrachromosomal elements in Bacillus thuringiensis subsp. israelensis.</title>
        <authorList>
            <person name="Bolotin A."/>
            <person name="Gillis A."/>
            <person name="Sanchis V."/>
            <person name="Nielsen-LeRoux C."/>
            <person name="Mahillon J."/>
            <person name="Lereclus D."/>
            <person name="Sorokin A."/>
        </authorList>
    </citation>
    <scope>NUCLEOTIDE SEQUENCE</scope>
    <source>
        <strain evidence="1">AM65-52</strain>
        <plasmid evidence="1">pAM65-52-3-235K</plasmid>
    </source>
</reference>
<proteinExistence type="predicted"/>
<accession>A0A160LJY1</accession>
<dbReference type="EMBL" id="CP013278">
    <property type="protein sequence ID" value="AND28524.1"/>
    <property type="molecule type" value="Genomic_DNA"/>
</dbReference>
<dbReference type="PATRIC" id="fig|1430.6.peg.2117"/>
<dbReference type="RefSeq" id="WP_000286104.1">
    <property type="nucleotide sequence ID" value="NZ_CP013278.1"/>
</dbReference>
<gene>
    <name evidence="1" type="ORF">ATN07_32880</name>
</gene>
<evidence type="ECO:0000313" key="1">
    <source>
        <dbReference type="EMBL" id="AND28524.1"/>
    </source>
</evidence>
<sequence>MYRMWREYASKPTDLPTDDLLEAVKMSINCEADFYIYGRMIASWMGLSMEENIRRLDKEGIETYVVDGDYRFRYKDPEKNIKRIFFEFINIGEGKGEVHLNSYRSRKDQPFYSSIEEIYELLKEDCPHVHTLNVVDFSGDKYEGSYQYNLQNHVKNKLSENC</sequence>
<protein>
    <submittedName>
        <fullName evidence="1">Uncharacterized protein</fullName>
    </submittedName>
</protein>
<name>A0A160LJY1_BACTI</name>